<keyword evidence="2" id="KW-1185">Reference proteome</keyword>
<reference evidence="2" key="1">
    <citation type="journal article" date="2023" name="Mol. Phylogenet. Evol.">
        <title>Genome-scale phylogeny and comparative genomics of the fungal order Sordariales.</title>
        <authorList>
            <person name="Hensen N."/>
            <person name="Bonometti L."/>
            <person name="Westerberg I."/>
            <person name="Brannstrom I.O."/>
            <person name="Guillou S."/>
            <person name="Cros-Aarteil S."/>
            <person name="Calhoun S."/>
            <person name="Haridas S."/>
            <person name="Kuo A."/>
            <person name="Mondo S."/>
            <person name="Pangilinan J."/>
            <person name="Riley R."/>
            <person name="LaButti K."/>
            <person name="Andreopoulos B."/>
            <person name="Lipzen A."/>
            <person name="Chen C."/>
            <person name="Yan M."/>
            <person name="Daum C."/>
            <person name="Ng V."/>
            <person name="Clum A."/>
            <person name="Steindorff A."/>
            <person name="Ohm R.A."/>
            <person name="Martin F."/>
            <person name="Silar P."/>
            <person name="Natvig D.O."/>
            <person name="Lalanne C."/>
            <person name="Gautier V."/>
            <person name="Ament-Velasquez S.L."/>
            <person name="Kruys A."/>
            <person name="Hutchinson M.I."/>
            <person name="Powell A.J."/>
            <person name="Barry K."/>
            <person name="Miller A.N."/>
            <person name="Grigoriev I.V."/>
            <person name="Debuchy R."/>
            <person name="Gladieux P."/>
            <person name="Hiltunen Thoren M."/>
            <person name="Johannesson H."/>
        </authorList>
    </citation>
    <scope>NUCLEOTIDE SEQUENCE [LARGE SCALE GENOMIC DNA]</scope>
    <source>
        <strain evidence="2">CBS 340.73</strain>
    </source>
</reference>
<proteinExistence type="predicted"/>
<dbReference type="PANTHER" id="PTHR36847:SF1">
    <property type="entry name" value="AMIDOLIGASE ENZYME"/>
    <property type="match status" value="1"/>
</dbReference>
<dbReference type="InterPro" id="IPR022025">
    <property type="entry name" value="Amidoligase_2"/>
</dbReference>
<evidence type="ECO:0000313" key="2">
    <source>
        <dbReference type="Proteomes" id="UP001303473"/>
    </source>
</evidence>
<dbReference type="AlphaFoldDB" id="A0AAN6MYX8"/>
<dbReference type="EMBL" id="MU853943">
    <property type="protein sequence ID" value="KAK3935083.1"/>
    <property type="molecule type" value="Genomic_DNA"/>
</dbReference>
<dbReference type="Proteomes" id="UP001303473">
    <property type="component" value="Unassembled WGS sequence"/>
</dbReference>
<gene>
    <name evidence="1" type="ORF">QBC46DRAFT_298789</name>
</gene>
<sequence length="269" mass="30523">MALSLGIEIEAVALRMLSPPTSLPSAPNGQLSLIAIALERADLPARVYRPSTTRGSGPKYNIWNVTTDVTVMEATSGAFELISPIFDTASSDWRSHLRRCVNAIGTEILWKSNRSTDLHVHIGRGMDDAKFTLEEVKKLAISYCRFESAIDQFHPAHRRMDNDYVESVRNNNLIRNSSLAQVYAMIQDADTIEEICEIVNLKEGRHFHEFKDDQVNFTSLKKHGTIGFRQHEGTIDAEKMIKWARFVLKFVNAAINNPLRDDHGTWWRL</sequence>
<evidence type="ECO:0000313" key="1">
    <source>
        <dbReference type="EMBL" id="KAK3935083.1"/>
    </source>
</evidence>
<accession>A0AAN6MYX8</accession>
<organism evidence="1 2">
    <name type="scientific">Diplogelasinospora grovesii</name>
    <dbReference type="NCBI Taxonomy" id="303347"/>
    <lineage>
        <taxon>Eukaryota</taxon>
        <taxon>Fungi</taxon>
        <taxon>Dikarya</taxon>
        <taxon>Ascomycota</taxon>
        <taxon>Pezizomycotina</taxon>
        <taxon>Sordariomycetes</taxon>
        <taxon>Sordariomycetidae</taxon>
        <taxon>Sordariales</taxon>
        <taxon>Diplogelasinosporaceae</taxon>
        <taxon>Diplogelasinospora</taxon>
    </lineage>
</organism>
<dbReference type="Pfam" id="PF12224">
    <property type="entry name" value="Amidoligase_2"/>
    <property type="match status" value="1"/>
</dbReference>
<dbReference type="PANTHER" id="PTHR36847">
    <property type="entry name" value="AMIDOLIGASE ENZYME"/>
    <property type="match status" value="1"/>
</dbReference>
<name>A0AAN6MYX8_9PEZI</name>
<protein>
    <submittedName>
        <fullName evidence="1">Amidoligase</fullName>
    </submittedName>
</protein>
<comment type="caution">
    <text evidence="1">The sequence shown here is derived from an EMBL/GenBank/DDBJ whole genome shotgun (WGS) entry which is preliminary data.</text>
</comment>